<organism evidence="1">
    <name type="scientific">Cucumis melo</name>
    <name type="common">Muskmelon</name>
    <dbReference type="NCBI Taxonomy" id="3656"/>
    <lineage>
        <taxon>Eukaryota</taxon>
        <taxon>Viridiplantae</taxon>
        <taxon>Streptophyta</taxon>
        <taxon>Embryophyta</taxon>
        <taxon>Tracheophyta</taxon>
        <taxon>Spermatophyta</taxon>
        <taxon>Magnoliopsida</taxon>
        <taxon>eudicotyledons</taxon>
        <taxon>Gunneridae</taxon>
        <taxon>Pentapetalae</taxon>
        <taxon>rosids</taxon>
        <taxon>fabids</taxon>
        <taxon>Cucurbitales</taxon>
        <taxon>Cucurbitaceae</taxon>
        <taxon>Benincaseae</taxon>
        <taxon>Cucumis</taxon>
    </lineage>
</organism>
<proteinExistence type="predicted"/>
<sequence length="55" mass="6059">QCCCALAEEEEEEEDGEGAVDERIRVDTAVGMGKIGVRVFKIAQPSLIEEGKSFW</sequence>
<dbReference type="Gramene" id="MELO3C022631.2.1">
    <property type="protein sequence ID" value="MELO3C022631.2.1"/>
    <property type="gene ID" value="MELO3C022631.2"/>
</dbReference>
<accession>A0A9I9DRT0</accession>
<dbReference type="AlphaFoldDB" id="A0A9I9DRT0"/>
<reference evidence="1" key="1">
    <citation type="submission" date="2023-03" db="UniProtKB">
        <authorList>
            <consortium name="EnsemblPlants"/>
        </authorList>
    </citation>
    <scope>IDENTIFICATION</scope>
</reference>
<name>A0A9I9DRT0_CUCME</name>
<dbReference type="EnsemblPlants" id="MELO3C022631.2.1">
    <property type="protein sequence ID" value="MELO3C022631.2.1"/>
    <property type="gene ID" value="MELO3C022631.2"/>
</dbReference>
<evidence type="ECO:0000313" key="1">
    <source>
        <dbReference type="EnsemblPlants" id="MELO3C022631.2.1"/>
    </source>
</evidence>
<protein>
    <submittedName>
        <fullName evidence="1">Uncharacterized protein</fullName>
    </submittedName>
</protein>